<dbReference type="Pfam" id="PF01490">
    <property type="entry name" value="Aa_trans"/>
    <property type="match status" value="1"/>
</dbReference>
<gene>
    <name evidence="7" type="primary">LOC106125708</name>
</gene>
<evidence type="ECO:0000256" key="4">
    <source>
        <dbReference type="ARBA" id="ARBA00023136"/>
    </source>
</evidence>
<feature type="transmembrane region" description="Helical" evidence="5">
    <location>
        <begin position="199"/>
        <end position="221"/>
    </location>
</feature>
<feature type="transmembrane region" description="Helical" evidence="5">
    <location>
        <begin position="63"/>
        <end position="87"/>
    </location>
</feature>
<protein>
    <submittedName>
        <fullName evidence="7">Proton-coupled amino acid transporter 2-like</fullName>
    </submittedName>
</protein>
<dbReference type="AlphaFoldDB" id="A0AAJ6ZSW3"/>
<dbReference type="PANTHER" id="PTHR22950:SF349">
    <property type="entry name" value="AMINO ACID TRANSPORTER TRANSMEMBRANE DOMAIN-CONTAINING PROTEIN"/>
    <property type="match status" value="1"/>
</dbReference>
<feature type="domain" description="Amino acid transporter transmembrane" evidence="6">
    <location>
        <begin position="36"/>
        <end position="438"/>
    </location>
</feature>
<feature type="transmembrane region" description="Helical" evidence="5">
    <location>
        <begin position="271"/>
        <end position="295"/>
    </location>
</feature>
<dbReference type="GO" id="GO:0015179">
    <property type="term" value="F:L-amino acid transmembrane transporter activity"/>
    <property type="evidence" value="ECO:0007669"/>
    <property type="project" value="TreeGrafter"/>
</dbReference>
<dbReference type="RefSeq" id="XP_013178462.1">
    <property type="nucleotide sequence ID" value="XM_013323008.1"/>
</dbReference>
<reference evidence="7" key="1">
    <citation type="submission" date="2025-08" db="UniProtKB">
        <authorList>
            <consortium name="RefSeq"/>
        </authorList>
    </citation>
    <scope>IDENTIFICATION</scope>
</reference>
<dbReference type="InterPro" id="IPR013057">
    <property type="entry name" value="AA_transpt_TM"/>
</dbReference>
<feature type="transmembrane region" description="Helical" evidence="5">
    <location>
        <begin position="236"/>
        <end position="259"/>
    </location>
</feature>
<dbReference type="Proteomes" id="UP000694872">
    <property type="component" value="Unplaced"/>
</dbReference>
<evidence type="ECO:0000313" key="7">
    <source>
        <dbReference type="RefSeq" id="XP_013178462.1"/>
    </source>
</evidence>
<feature type="transmembrane region" description="Helical" evidence="5">
    <location>
        <begin position="380"/>
        <end position="404"/>
    </location>
</feature>
<evidence type="ECO:0000256" key="1">
    <source>
        <dbReference type="ARBA" id="ARBA00004141"/>
    </source>
</evidence>
<dbReference type="KEGG" id="pxu:106125708"/>
<evidence type="ECO:0000259" key="6">
    <source>
        <dbReference type="Pfam" id="PF01490"/>
    </source>
</evidence>
<evidence type="ECO:0000256" key="5">
    <source>
        <dbReference type="SAM" id="Phobius"/>
    </source>
</evidence>
<keyword evidence="4 5" id="KW-0472">Membrane</keyword>
<dbReference type="PANTHER" id="PTHR22950">
    <property type="entry name" value="AMINO ACID TRANSPORTER"/>
    <property type="match status" value="1"/>
</dbReference>
<feature type="transmembrane region" description="Helical" evidence="5">
    <location>
        <begin position="175"/>
        <end position="192"/>
    </location>
</feature>
<evidence type="ECO:0000256" key="2">
    <source>
        <dbReference type="ARBA" id="ARBA00022692"/>
    </source>
</evidence>
<proteinExistence type="predicted"/>
<keyword evidence="3 5" id="KW-1133">Transmembrane helix</keyword>
<feature type="transmembrane region" description="Helical" evidence="5">
    <location>
        <begin position="315"/>
        <end position="341"/>
    </location>
</feature>
<comment type="subcellular location">
    <subcellularLocation>
        <location evidence="1">Membrane</location>
        <topology evidence="1">Multi-pass membrane protein</topology>
    </subcellularLocation>
</comment>
<name>A0AAJ6ZSW3_PAPXU</name>
<dbReference type="GO" id="GO:0005774">
    <property type="term" value="C:vacuolar membrane"/>
    <property type="evidence" value="ECO:0007669"/>
    <property type="project" value="TreeGrafter"/>
</dbReference>
<feature type="transmembrane region" description="Helical" evidence="5">
    <location>
        <begin position="353"/>
        <end position="374"/>
    </location>
</feature>
<organism evidence="7">
    <name type="scientific">Papilio xuthus</name>
    <name type="common">Asian swallowtail butterfly</name>
    <dbReference type="NCBI Taxonomy" id="66420"/>
    <lineage>
        <taxon>Eukaryota</taxon>
        <taxon>Metazoa</taxon>
        <taxon>Ecdysozoa</taxon>
        <taxon>Arthropoda</taxon>
        <taxon>Hexapoda</taxon>
        <taxon>Insecta</taxon>
        <taxon>Pterygota</taxon>
        <taxon>Neoptera</taxon>
        <taxon>Endopterygota</taxon>
        <taxon>Lepidoptera</taxon>
        <taxon>Glossata</taxon>
        <taxon>Ditrysia</taxon>
        <taxon>Papilionoidea</taxon>
        <taxon>Papilionidae</taxon>
        <taxon>Papilioninae</taxon>
        <taxon>Papilio</taxon>
    </lineage>
</organism>
<accession>A0AAJ6ZSW3</accession>
<dbReference type="GeneID" id="106125708"/>
<evidence type="ECO:0000256" key="3">
    <source>
        <dbReference type="ARBA" id="ARBA00022989"/>
    </source>
</evidence>
<feature type="transmembrane region" description="Helical" evidence="5">
    <location>
        <begin position="129"/>
        <end position="149"/>
    </location>
</feature>
<keyword evidence="2 5" id="KW-0812">Transmembrane</keyword>
<sequence>MARPEPGRVFKLVARTQAEEDAYDIRANRQLPKPSGLTGSIAHLVKGALGGGILSGHVAWMTAGLWVAVPVSLACGLYMFYCLFILVKSAQILYKRTRVPVMTYPDVGEAACACHSNPSITKLAKTFRYMIDAMICIDLFGSCATYQIIIAKSLKQLVENTQTTSMEGINGMPGLRFYLACIVPFVILICLIRHLKWLAPLSIVANMVVLFCIIVAVYYAFENNPTLTGMVPYTSFYNFFEFIGMAVFSMSCAAVIIPIENNMKDPDKYHIALSVGMSLIISCVFCVSFFGYAGYLDKCESPITVNFPLNTLGKALKGCIMVMIYVTHALNYWVPFATVFYYMKRKLDPNKHVMWELIFRAIFVAIIGLVAIIFPTITALMGFLGAFCLSNLAFIYPNVIYLLVHWERPGLGPFRWRLWLSLLMIVVGIFFCICGSFVSAVQLITIAINPGKRSDI</sequence>
<feature type="transmembrane region" description="Helical" evidence="5">
    <location>
        <begin position="416"/>
        <end position="448"/>
    </location>
</feature>